<dbReference type="PANTHER" id="PTHR11409:SF42">
    <property type="entry name" value="ADENOSINE DEAMINASE-LIKE PROTEIN"/>
    <property type="match status" value="1"/>
</dbReference>
<feature type="domain" description="Adenosine deaminase" evidence="8">
    <location>
        <begin position="21"/>
        <end position="330"/>
    </location>
</feature>
<evidence type="ECO:0000256" key="4">
    <source>
        <dbReference type="ARBA" id="ARBA00022801"/>
    </source>
</evidence>
<proteinExistence type="inferred from homology"/>
<keyword evidence="6" id="KW-0546">Nucleotide metabolism</keyword>
<comment type="cofactor">
    <cofactor evidence="1">
        <name>Zn(2+)</name>
        <dbReference type="ChEBI" id="CHEBI:29105"/>
    </cofactor>
</comment>
<dbReference type="STRING" id="329046.A0A1Y2C018"/>
<dbReference type="Proteomes" id="UP000193642">
    <property type="component" value="Unassembled WGS sequence"/>
</dbReference>
<protein>
    <submittedName>
        <fullName evidence="9">Metallo-dependent hydrolase</fullName>
    </submittedName>
</protein>
<reference evidence="9 10" key="1">
    <citation type="submission" date="2016-07" db="EMBL/GenBank/DDBJ databases">
        <title>Pervasive Adenine N6-methylation of Active Genes in Fungi.</title>
        <authorList>
            <consortium name="DOE Joint Genome Institute"/>
            <person name="Mondo S.J."/>
            <person name="Dannebaum R.O."/>
            <person name="Kuo R.C."/>
            <person name="Labutti K."/>
            <person name="Haridas S."/>
            <person name="Kuo A."/>
            <person name="Salamov A."/>
            <person name="Ahrendt S.R."/>
            <person name="Lipzen A."/>
            <person name="Sullivan W."/>
            <person name="Andreopoulos W.B."/>
            <person name="Clum A."/>
            <person name="Lindquist E."/>
            <person name="Daum C."/>
            <person name="Ramamoorthy G.K."/>
            <person name="Gryganskyi A."/>
            <person name="Culley D."/>
            <person name="Magnuson J.K."/>
            <person name="James T.Y."/>
            <person name="O'Malley M.A."/>
            <person name="Stajich J.E."/>
            <person name="Spatafora J.W."/>
            <person name="Visel A."/>
            <person name="Grigoriev I.V."/>
        </authorList>
    </citation>
    <scope>NUCLEOTIDE SEQUENCE [LARGE SCALE GENOMIC DNA]</scope>
    <source>
        <strain evidence="9 10">JEL800</strain>
    </source>
</reference>
<dbReference type="GO" id="GO:0009117">
    <property type="term" value="P:nucleotide metabolic process"/>
    <property type="evidence" value="ECO:0007669"/>
    <property type="project" value="UniProtKB-KW"/>
</dbReference>
<name>A0A1Y2C018_9FUNG</name>
<evidence type="ECO:0000259" key="8">
    <source>
        <dbReference type="Pfam" id="PF00962"/>
    </source>
</evidence>
<dbReference type="InterPro" id="IPR006330">
    <property type="entry name" value="Ado/ade_deaminase"/>
</dbReference>
<dbReference type="OrthoDB" id="272271at2759"/>
<comment type="similarity">
    <text evidence="2">Belongs to the metallo-dependent hydrolases superfamily. Adenosine and AMP deaminases family.</text>
</comment>
<keyword evidence="10" id="KW-1185">Reference proteome</keyword>
<evidence type="ECO:0000256" key="7">
    <source>
        <dbReference type="ARBA" id="ARBA00048787"/>
    </source>
</evidence>
<dbReference type="GO" id="GO:0046103">
    <property type="term" value="P:inosine biosynthetic process"/>
    <property type="evidence" value="ECO:0007669"/>
    <property type="project" value="TreeGrafter"/>
</dbReference>
<gene>
    <name evidence="9" type="ORF">BCR33DRAFT_768223</name>
</gene>
<evidence type="ECO:0000313" key="10">
    <source>
        <dbReference type="Proteomes" id="UP000193642"/>
    </source>
</evidence>
<evidence type="ECO:0000256" key="5">
    <source>
        <dbReference type="ARBA" id="ARBA00022833"/>
    </source>
</evidence>
<keyword evidence="3" id="KW-0479">Metal-binding</keyword>
<evidence type="ECO:0000256" key="6">
    <source>
        <dbReference type="ARBA" id="ARBA00023080"/>
    </source>
</evidence>
<dbReference type="SUPFAM" id="SSF51556">
    <property type="entry name" value="Metallo-dependent hydrolases"/>
    <property type="match status" value="1"/>
</dbReference>
<dbReference type="GO" id="GO:0046872">
    <property type="term" value="F:metal ion binding"/>
    <property type="evidence" value="ECO:0007669"/>
    <property type="project" value="UniProtKB-KW"/>
</dbReference>
<evidence type="ECO:0000256" key="2">
    <source>
        <dbReference type="ARBA" id="ARBA00006676"/>
    </source>
</evidence>
<evidence type="ECO:0000313" key="9">
    <source>
        <dbReference type="EMBL" id="ORY40264.1"/>
    </source>
</evidence>
<keyword evidence="4 9" id="KW-0378">Hydrolase</keyword>
<dbReference type="Pfam" id="PF00962">
    <property type="entry name" value="A_deaminase"/>
    <property type="match status" value="1"/>
</dbReference>
<dbReference type="Gene3D" id="3.20.20.140">
    <property type="entry name" value="Metal-dependent hydrolases"/>
    <property type="match status" value="1"/>
</dbReference>
<dbReference type="InterPro" id="IPR001365">
    <property type="entry name" value="A_deaminase_dom"/>
</dbReference>
<dbReference type="PANTHER" id="PTHR11409">
    <property type="entry name" value="ADENOSINE DEAMINASE"/>
    <property type="match status" value="1"/>
</dbReference>
<comment type="caution">
    <text evidence="9">The sequence shown here is derived from an EMBL/GenBank/DDBJ whole genome shotgun (WGS) entry which is preliminary data.</text>
</comment>
<dbReference type="GO" id="GO:0006154">
    <property type="term" value="P:adenosine catabolic process"/>
    <property type="evidence" value="ECO:0007669"/>
    <property type="project" value="TreeGrafter"/>
</dbReference>
<dbReference type="InterPro" id="IPR032466">
    <property type="entry name" value="Metal_Hydrolase"/>
</dbReference>
<sequence length="334" mass="37457">MSLKHISKYTQEDLSWARSLPKVELHAHINGSVSLDDLRSLALSKNLPFPATLALPGDPGFDIKDVFTLFSSTIYGVVRDQDALRFVVGKVLDAFQADGCVYLELRTTPKKNVAMDMDEYVMVVVGAIEEWLLGRAGSQEGLMHVRLLLSVDRRHSVEQANQIVDLAVKYAPLHTCIVGVDVCGDPTVGGIRHLVPALQKVKPAALKLVVHFAEVAECPEQDELETILSLNPDRLGHCTFVPSHLMDEIIKREITMEICLSSNVVGGTVSAYERHHLIELWKERGYRNLVLCTDDRGIFLNELSHEYLIAMDILGLTKREMEEWAARCVEQYRK</sequence>
<keyword evidence="5" id="KW-0862">Zinc</keyword>
<evidence type="ECO:0000256" key="3">
    <source>
        <dbReference type="ARBA" id="ARBA00022723"/>
    </source>
</evidence>
<comment type="catalytic activity">
    <reaction evidence="7">
        <text>N(6)-methyl-AMP + H2O + H(+) = IMP + methylamine</text>
        <dbReference type="Rhea" id="RHEA:16001"/>
        <dbReference type="ChEBI" id="CHEBI:15377"/>
        <dbReference type="ChEBI" id="CHEBI:15378"/>
        <dbReference type="ChEBI" id="CHEBI:58053"/>
        <dbReference type="ChEBI" id="CHEBI:59338"/>
        <dbReference type="ChEBI" id="CHEBI:144842"/>
    </reaction>
    <physiologicalReaction direction="left-to-right" evidence="7">
        <dbReference type="Rhea" id="RHEA:16002"/>
    </physiologicalReaction>
</comment>
<dbReference type="GO" id="GO:0004000">
    <property type="term" value="F:adenosine deaminase activity"/>
    <property type="evidence" value="ECO:0007669"/>
    <property type="project" value="TreeGrafter"/>
</dbReference>
<accession>A0A1Y2C018</accession>
<dbReference type="AlphaFoldDB" id="A0A1Y2C018"/>
<organism evidence="9 10">
    <name type="scientific">Rhizoclosmatium globosum</name>
    <dbReference type="NCBI Taxonomy" id="329046"/>
    <lineage>
        <taxon>Eukaryota</taxon>
        <taxon>Fungi</taxon>
        <taxon>Fungi incertae sedis</taxon>
        <taxon>Chytridiomycota</taxon>
        <taxon>Chytridiomycota incertae sedis</taxon>
        <taxon>Chytridiomycetes</taxon>
        <taxon>Chytridiales</taxon>
        <taxon>Chytriomycetaceae</taxon>
        <taxon>Rhizoclosmatium</taxon>
    </lineage>
</organism>
<evidence type="ECO:0000256" key="1">
    <source>
        <dbReference type="ARBA" id="ARBA00001947"/>
    </source>
</evidence>
<dbReference type="EMBL" id="MCGO01000036">
    <property type="protein sequence ID" value="ORY40264.1"/>
    <property type="molecule type" value="Genomic_DNA"/>
</dbReference>